<accession>A0A2S6A4W7</accession>
<protein>
    <submittedName>
        <fullName evidence="2">Uncharacterized protein</fullName>
    </submittedName>
</protein>
<feature type="transmembrane region" description="Helical" evidence="1">
    <location>
        <begin position="76"/>
        <end position="96"/>
    </location>
</feature>
<sequence>MNEVERYELVYNPRTQQPIGVTDMWQRGAMSVEDMPPQRDSYPVHAPVYAPLPVRMPVHAYRPARSGLPVGIPVRLYLYGVLAIFAAGLAVGCWLFGTREPEGASTVIVCPAPGVQVAALPAECGPPNRGEPR</sequence>
<keyword evidence="1" id="KW-0812">Transmembrane</keyword>
<keyword evidence="3" id="KW-1185">Reference proteome</keyword>
<gene>
    <name evidence="2" type="ORF">C5F51_18450</name>
</gene>
<dbReference type="EMBL" id="PSZD01000010">
    <property type="protein sequence ID" value="PPJ27223.1"/>
    <property type="molecule type" value="Genomic_DNA"/>
</dbReference>
<keyword evidence="1" id="KW-1133">Transmembrane helix</keyword>
<evidence type="ECO:0000313" key="3">
    <source>
        <dbReference type="Proteomes" id="UP000238356"/>
    </source>
</evidence>
<organism evidence="2 3">
    <name type="scientific">Nocardia nova</name>
    <dbReference type="NCBI Taxonomy" id="37330"/>
    <lineage>
        <taxon>Bacteria</taxon>
        <taxon>Bacillati</taxon>
        <taxon>Actinomycetota</taxon>
        <taxon>Actinomycetes</taxon>
        <taxon>Mycobacteriales</taxon>
        <taxon>Nocardiaceae</taxon>
        <taxon>Nocardia</taxon>
    </lineage>
</organism>
<proteinExistence type="predicted"/>
<dbReference type="Proteomes" id="UP000238356">
    <property type="component" value="Unassembled WGS sequence"/>
</dbReference>
<reference evidence="2 3" key="1">
    <citation type="submission" date="2018-02" db="EMBL/GenBank/DDBJ databases">
        <title>8 Nocardia nova and 1 Nocardia cyriacigeorgica strain used for evolution to TMP-SMX.</title>
        <authorList>
            <person name="Mehta H."/>
            <person name="Weng J."/>
            <person name="Shamoo Y."/>
        </authorList>
    </citation>
    <scope>NUCLEOTIDE SEQUENCE [LARGE SCALE GENOMIC DNA]</scope>
    <source>
        <strain evidence="2 3">BAA2227</strain>
    </source>
</reference>
<dbReference type="AlphaFoldDB" id="A0A2S6A4W7"/>
<name>A0A2S6A4W7_9NOCA</name>
<evidence type="ECO:0000313" key="2">
    <source>
        <dbReference type="EMBL" id="PPJ27223.1"/>
    </source>
</evidence>
<keyword evidence="1" id="KW-0472">Membrane</keyword>
<comment type="caution">
    <text evidence="2">The sequence shown here is derived from an EMBL/GenBank/DDBJ whole genome shotgun (WGS) entry which is preliminary data.</text>
</comment>
<evidence type="ECO:0000256" key="1">
    <source>
        <dbReference type="SAM" id="Phobius"/>
    </source>
</evidence>